<name>A0A6M4IQV8_9BACT</name>
<dbReference type="Proteomes" id="UP000500938">
    <property type="component" value="Chromosome"/>
</dbReference>
<accession>A0A6M4IQV8</accession>
<evidence type="ECO:0000256" key="1">
    <source>
        <dbReference type="SAM" id="Phobius"/>
    </source>
</evidence>
<reference evidence="2 3" key="1">
    <citation type="submission" date="2020-05" db="EMBL/GenBank/DDBJ databases">
        <title>Complete genome sequence of Gemmatimonas greenlandica TET16.</title>
        <authorList>
            <person name="Zeng Y."/>
        </authorList>
    </citation>
    <scope>NUCLEOTIDE SEQUENCE [LARGE SCALE GENOMIC DNA]</scope>
    <source>
        <strain evidence="2 3">TET16</strain>
    </source>
</reference>
<dbReference type="AlphaFoldDB" id="A0A6M4IQV8"/>
<evidence type="ECO:0000313" key="3">
    <source>
        <dbReference type="Proteomes" id="UP000500938"/>
    </source>
</evidence>
<protein>
    <submittedName>
        <fullName evidence="2">Uncharacterized protein</fullName>
    </submittedName>
</protein>
<feature type="transmembrane region" description="Helical" evidence="1">
    <location>
        <begin position="20"/>
        <end position="43"/>
    </location>
</feature>
<dbReference type="KEGG" id="ggr:HKW67_03465"/>
<evidence type="ECO:0000313" key="2">
    <source>
        <dbReference type="EMBL" id="QJR34641.1"/>
    </source>
</evidence>
<keyword evidence="1" id="KW-0472">Membrane</keyword>
<keyword evidence="1" id="KW-0812">Transmembrane</keyword>
<sequence length="96" mass="10808">MSNSDIFPTYRPPDWYPLQRALALVFGTAAIDATASFWFIGFVQGPADVGELRLYEYSTTRRRIALDRNGGAYGWFDEINGYSRVDHEEALIGALV</sequence>
<proteinExistence type="predicted"/>
<gene>
    <name evidence="2" type="ORF">HKW67_03465</name>
</gene>
<dbReference type="EMBL" id="CP053085">
    <property type="protein sequence ID" value="QJR34641.1"/>
    <property type="molecule type" value="Genomic_DNA"/>
</dbReference>
<keyword evidence="1" id="KW-1133">Transmembrane helix</keyword>
<dbReference type="RefSeq" id="WP_171224069.1">
    <property type="nucleotide sequence ID" value="NZ_CP053085.1"/>
</dbReference>
<organism evidence="2 3">
    <name type="scientific">Gemmatimonas groenlandica</name>
    <dbReference type="NCBI Taxonomy" id="2732249"/>
    <lineage>
        <taxon>Bacteria</taxon>
        <taxon>Pseudomonadati</taxon>
        <taxon>Gemmatimonadota</taxon>
        <taxon>Gemmatimonadia</taxon>
        <taxon>Gemmatimonadales</taxon>
        <taxon>Gemmatimonadaceae</taxon>
        <taxon>Gemmatimonas</taxon>
    </lineage>
</organism>
<keyword evidence="3" id="KW-1185">Reference proteome</keyword>